<organism evidence="3">
    <name type="scientific">Echinostoma caproni</name>
    <dbReference type="NCBI Taxonomy" id="27848"/>
    <lineage>
        <taxon>Eukaryota</taxon>
        <taxon>Metazoa</taxon>
        <taxon>Spiralia</taxon>
        <taxon>Lophotrochozoa</taxon>
        <taxon>Platyhelminthes</taxon>
        <taxon>Trematoda</taxon>
        <taxon>Digenea</taxon>
        <taxon>Plagiorchiida</taxon>
        <taxon>Echinostomata</taxon>
        <taxon>Echinostomatoidea</taxon>
        <taxon>Echinostomatidae</taxon>
        <taxon>Echinostoma</taxon>
    </lineage>
</organism>
<dbReference type="WBParaSite" id="ECPE_0001640401-mRNA-1">
    <property type="protein sequence ID" value="ECPE_0001640401-mRNA-1"/>
    <property type="gene ID" value="ECPE_0001640401"/>
</dbReference>
<evidence type="ECO:0000313" key="2">
    <source>
        <dbReference type="Proteomes" id="UP000272942"/>
    </source>
</evidence>
<dbReference type="Proteomes" id="UP000272942">
    <property type="component" value="Unassembled WGS sequence"/>
</dbReference>
<dbReference type="PANTHER" id="PTHR47331">
    <property type="entry name" value="PHD-TYPE DOMAIN-CONTAINING PROTEIN"/>
    <property type="match status" value="1"/>
</dbReference>
<proteinExistence type="predicted"/>
<sequence length="184" mass="20684">MDQRLGGKKEPYAASTIFGWTSFGTPHATNHKPLSVKFTTTAGNDAIEQALQTALAVRIAKQLRQCFRIFEGRVTFWTDFATVKHYVNNFSSRFSIFVSNRLTVVYEETKVHQWRYVKPADNPADHCSRGLNSLDKLRNWLGGPTFLTAASKDENTVLVPPAPVELIEAKRVIMTVERDIISPG</sequence>
<evidence type="ECO:0000313" key="1">
    <source>
        <dbReference type="EMBL" id="VDP93633.1"/>
    </source>
</evidence>
<dbReference type="EMBL" id="UZAN01064020">
    <property type="protein sequence ID" value="VDP93633.1"/>
    <property type="molecule type" value="Genomic_DNA"/>
</dbReference>
<reference evidence="1 2" key="2">
    <citation type="submission" date="2018-11" db="EMBL/GenBank/DDBJ databases">
        <authorList>
            <consortium name="Pathogen Informatics"/>
        </authorList>
    </citation>
    <scope>NUCLEOTIDE SEQUENCE [LARGE SCALE GENOMIC DNA]</scope>
    <source>
        <strain evidence="1 2">Egypt</strain>
    </source>
</reference>
<keyword evidence="2" id="KW-1185">Reference proteome</keyword>
<name>A0A183BAX6_9TREM</name>
<accession>A0A183BAX6</accession>
<reference evidence="3" key="1">
    <citation type="submission" date="2016-06" db="UniProtKB">
        <authorList>
            <consortium name="WormBaseParasite"/>
        </authorList>
    </citation>
    <scope>IDENTIFICATION</scope>
</reference>
<gene>
    <name evidence="1" type="ORF">ECPE_LOCUS16361</name>
</gene>
<evidence type="ECO:0000313" key="3">
    <source>
        <dbReference type="WBParaSite" id="ECPE_0001640401-mRNA-1"/>
    </source>
</evidence>
<dbReference type="OrthoDB" id="10067762at2759"/>
<dbReference type="AlphaFoldDB" id="A0A183BAX6"/>
<protein>
    <submittedName>
        <fullName evidence="3">RT_RNaseH domain-containing protein</fullName>
    </submittedName>
</protein>